<dbReference type="Proteomes" id="UP000663419">
    <property type="component" value="Chromosome 1"/>
</dbReference>
<sequence length="43" mass="4967">MRRPRSRTRSTRGPWTVGPVVVVVFLWLFIILSFFASISFSPV</sequence>
<dbReference type="VEuPathDB" id="FungiDB:I7I53_08831"/>
<organism evidence="2 3">
    <name type="scientific">Ajellomyces capsulatus (strain H88)</name>
    <name type="common">Darling's disease fungus</name>
    <name type="synonym">Histoplasma capsulatum</name>
    <dbReference type="NCBI Taxonomy" id="544711"/>
    <lineage>
        <taxon>Eukaryota</taxon>
        <taxon>Fungi</taxon>
        <taxon>Dikarya</taxon>
        <taxon>Ascomycota</taxon>
        <taxon>Pezizomycotina</taxon>
        <taxon>Eurotiomycetes</taxon>
        <taxon>Eurotiomycetidae</taxon>
        <taxon>Onygenales</taxon>
        <taxon>Ajellomycetaceae</taxon>
        <taxon>Histoplasma</taxon>
    </lineage>
</organism>
<evidence type="ECO:0000313" key="3">
    <source>
        <dbReference type="Proteomes" id="UP000663419"/>
    </source>
</evidence>
<accession>A0A8A1LAF3</accession>
<keyword evidence="1" id="KW-0472">Membrane</keyword>
<reference evidence="2" key="1">
    <citation type="submission" date="2021-01" db="EMBL/GenBank/DDBJ databases">
        <title>Chromosome-level genome assembly of a human fungal pathogen reveals clustering of transcriptionally co-regulated genes.</title>
        <authorList>
            <person name="Voorhies M."/>
            <person name="Cohen S."/>
            <person name="Shea T.P."/>
            <person name="Petrus S."/>
            <person name="Munoz J.F."/>
            <person name="Poplawski S."/>
            <person name="Goldman W.E."/>
            <person name="Michael T."/>
            <person name="Cuomo C.A."/>
            <person name="Sil A."/>
            <person name="Beyhan S."/>
        </authorList>
    </citation>
    <scope>NUCLEOTIDE SEQUENCE</scope>
    <source>
        <strain evidence="2">H88</strain>
    </source>
</reference>
<keyword evidence="1" id="KW-0812">Transmembrane</keyword>
<evidence type="ECO:0000256" key="1">
    <source>
        <dbReference type="SAM" id="Phobius"/>
    </source>
</evidence>
<gene>
    <name evidence="2" type="ORF">I7I53_08831</name>
</gene>
<proteinExistence type="predicted"/>
<dbReference type="EMBL" id="CP069102">
    <property type="protein sequence ID" value="QSS48737.1"/>
    <property type="molecule type" value="Genomic_DNA"/>
</dbReference>
<dbReference type="AlphaFoldDB" id="A0A8A1LAF3"/>
<protein>
    <submittedName>
        <fullName evidence="2">Uncharacterized protein</fullName>
    </submittedName>
</protein>
<evidence type="ECO:0000313" key="2">
    <source>
        <dbReference type="EMBL" id="QSS48737.1"/>
    </source>
</evidence>
<feature type="transmembrane region" description="Helical" evidence="1">
    <location>
        <begin position="20"/>
        <end position="40"/>
    </location>
</feature>
<name>A0A8A1LAF3_AJEC8</name>
<keyword evidence="1" id="KW-1133">Transmembrane helix</keyword>